<dbReference type="GO" id="GO:0035615">
    <property type="term" value="F:clathrin adaptor activity"/>
    <property type="evidence" value="ECO:0007669"/>
    <property type="project" value="TreeGrafter"/>
</dbReference>
<keyword evidence="4" id="KW-1185">Reference proteome</keyword>
<gene>
    <name evidence="3" type="ORF">EVEC_LOCUS2902</name>
</gene>
<keyword evidence="1" id="KW-0175">Coiled coil</keyword>
<dbReference type="PANTHER" id="PTHR10407">
    <property type="entry name" value="HUNTINGTIN INTERACTING PROTEIN 1"/>
    <property type="match status" value="1"/>
</dbReference>
<dbReference type="GO" id="GO:0030136">
    <property type="term" value="C:clathrin-coated vesicle"/>
    <property type="evidence" value="ECO:0007669"/>
    <property type="project" value="TreeGrafter"/>
</dbReference>
<dbReference type="GO" id="GO:0032051">
    <property type="term" value="F:clathrin light chain binding"/>
    <property type="evidence" value="ECO:0007669"/>
    <property type="project" value="TreeGrafter"/>
</dbReference>
<dbReference type="OrthoDB" id="8178130at2759"/>
<dbReference type="InterPro" id="IPR030224">
    <property type="entry name" value="Sla2_fam"/>
</dbReference>
<dbReference type="STRING" id="51028.A0A0N4UZX4"/>
<proteinExistence type="predicted"/>
<accession>A0A0N4UZX4</accession>
<reference evidence="3 4" key="2">
    <citation type="submission" date="2018-10" db="EMBL/GenBank/DDBJ databases">
        <authorList>
            <consortium name="Pathogen Informatics"/>
        </authorList>
    </citation>
    <scope>NUCLEOTIDE SEQUENCE [LARGE SCALE GENOMIC DNA]</scope>
</reference>
<evidence type="ECO:0000256" key="1">
    <source>
        <dbReference type="SAM" id="Coils"/>
    </source>
</evidence>
<feature type="domain" description="AP180 N-terminal homology (ANTH)" evidence="2">
    <location>
        <begin position="67"/>
        <end position="186"/>
    </location>
</feature>
<dbReference type="GO" id="GO:0043325">
    <property type="term" value="F:phosphatidylinositol-3,4-bisphosphate binding"/>
    <property type="evidence" value="ECO:0007669"/>
    <property type="project" value="TreeGrafter"/>
</dbReference>
<evidence type="ECO:0000313" key="3">
    <source>
        <dbReference type="EMBL" id="VDD87759.1"/>
    </source>
</evidence>
<dbReference type="Pfam" id="PF07651">
    <property type="entry name" value="ANTH"/>
    <property type="match status" value="1"/>
</dbReference>
<organism evidence="5">
    <name type="scientific">Enterobius vermicularis</name>
    <name type="common">Human pinworm</name>
    <dbReference type="NCBI Taxonomy" id="51028"/>
    <lineage>
        <taxon>Eukaryota</taxon>
        <taxon>Metazoa</taxon>
        <taxon>Ecdysozoa</taxon>
        <taxon>Nematoda</taxon>
        <taxon>Chromadorea</taxon>
        <taxon>Rhabditida</taxon>
        <taxon>Spirurina</taxon>
        <taxon>Oxyuridomorpha</taxon>
        <taxon>Oxyuroidea</taxon>
        <taxon>Oxyuridae</taxon>
        <taxon>Enterobius</taxon>
    </lineage>
</organism>
<dbReference type="GO" id="GO:0048268">
    <property type="term" value="P:clathrin coat assembly"/>
    <property type="evidence" value="ECO:0007669"/>
    <property type="project" value="TreeGrafter"/>
</dbReference>
<evidence type="ECO:0000313" key="5">
    <source>
        <dbReference type="WBParaSite" id="EVEC_0000319401-mRNA-1"/>
    </source>
</evidence>
<name>A0A0N4UZX4_ENTVE</name>
<dbReference type="AlphaFoldDB" id="A0A0N4UZX4"/>
<dbReference type="GO" id="GO:0030864">
    <property type="term" value="C:cortical actin cytoskeleton"/>
    <property type="evidence" value="ECO:0007669"/>
    <property type="project" value="TreeGrafter"/>
</dbReference>
<evidence type="ECO:0000313" key="4">
    <source>
        <dbReference type="Proteomes" id="UP000274131"/>
    </source>
</evidence>
<reference evidence="5" key="1">
    <citation type="submission" date="2017-02" db="UniProtKB">
        <authorList>
            <consortium name="WormBaseParasite"/>
        </authorList>
    </citation>
    <scope>IDENTIFICATION</scope>
</reference>
<dbReference type="EMBL" id="UXUI01007469">
    <property type="protein sequence ID" value="VDD87759.1"/>
    <property type="molecule type" value="Genomic_DNA"/>
</dbReference>
<dbReference type="GO" id="GO:0006897">
    <property type="term" value="P:endocytosis"/>
    <property type="evidence" value="ECO:0007669"/>
    <property type="project" value="InterPro"/>
</dbReference>
<dbReference type="GO" id="GO:0051015">
    <property type="term" value="F:actin filament binding"/>
    <property type="evidence" value="ECO:0007669"/>
    <property type="project" value="TreeGrafter"/>
</dbReference>
<dbReference type="GO" id="GO:0007015">
    <property type="term" value="P:actin filament organization"/>
    <property type="evidence" value="ECO:0007669"/>
    <property type="project" value="TreeGrafter"/>
</dbReference>
<dbReference type="InterPro" id="IPR011417">
    <property type="entry name" value="ANTH_dom"/>
</dbReference>
<dbReference type="WBParaSite" id="EVEC_0000319401-mRNA-1">
    <property type="protein sequence ID" value="EVEC_0000319401-mRNA-1"/>
    <property type="gene ID" value="EVEC_0000319401"/>
</dbReference>
<evidence type="ECO:0000259" key="2">
    <source>
        <dbReference type="Pfam" id="PF07651"/>
    </source>
</evidence>
<dbReference type="Proteomes" id="UP000274131">
    <property type="component" value="Unassembled WGS sequence"/>
</dbReference>
<protein>
    <submittedName>
        <fullName evidence="5">ANTH domain-containing protein</fullName>
    </submittedName>
</protein>
<dbReference type="PANTHER" id="PTHR10407:SF15">
    <property type="entry name" value="HUNTINGTIN INTERACTING PROTEIN 1"/>
    <property type="match status" value="1"/>
</dbReference>
<dbReference type="GO" id="GO:0080025">
    <property type="term" value="F:phosphatidylinositol-3,5-bisphosphate binding"/>
    <property type="evidence" value="ECO:0007669"/>
    <property type="project" value="TreeGrafter"/>
</dbReference>
<feature type="coiled-coil region" evidence="1">
    <location>
        <begin position="250"/>
        <end position="363"/>
    </location>
</feature>
<sequence length="406" mass="46672">MDRFTFYKNMKAERLVRSIEQQYKTIETATSRQCFATCDQNFDGSLHLSDKHFNASISGEVDYLYGCCLEMLDQLDKLLHLQSVVLDVVGKPLERKSQTGQGQCLLAPIALVIVDVSILYRHLLQFMFKLRQEIAADAFRSPCNRFHSVYLEMKAFFETASTSQYLQSLVKVPGVPETEPTFLNASSLDHCLISEATEVFDSGVRFAGENKTFSRDSSGAKKSSLLRPESSVLPQQIALQGQQYKKEFEVKTLRGELEDARRQKEELMDDARSRIEQYEKRLTQLEKENDLYKKSLENLKACARIEECEEKLRKAKEEDDLQKKKLNDVKKTNEELRRTVALAEKKNTEVKSLLEKKRECESNLANMQGINNLLELKYKEVLCSYSVLSFVGMRLRCRSSAMPNRS</sequence>